<protein>
    <recommendedName>
        <fullName evidence="5">Pentatricopeptide repeat-containing protein</fullName>
    </recommendedName>
</protein>
<dbReference type="EMBL" id="JAINDJ010000002">
    <property type="protein sequence ID" value="KAG9459998.1"/>
    <property type="molecule type" value="Genomic_DNA"/>
</dbReference>
<dbReference type="Pfam" id="PF13041">
    <property type="entry name" value="PPR_2"/>
    <property type="match status" value="2"/>
</dbReference>
<gene>
    <name evidence="3" type="ORF">H6P81_004506</name>
</gene>
<dbReference type="PANTHER" id="PTHR47925">
    <property type="entry name" value="OS01G0913400 PROTEIN-RELATED"/>
    <property type="match status" value="1"/>
</dbReference>
<dbReference type="AlphaFoldDB" id="A0AAV7FFR4"/>
<reference evidence="3 4" key="1">
    <citation type="submission" date="2021-07" db="EMBL/GenBank/DDBJ databases">
        <title>The Aristolochia fimbriata genome: insights into angiosperm evolution, floral development and chemical biosynthesis.</title>
        <authorList>
            <person name="Jiao Y."/>
        </authorList>
    </citation>
    <scope>NUCLEOTIDE SEQUENCE [LARGE SCALE GENOMIC DNA]</scope>
    <source>
        <strain evidence="3">IBCAS-2021</strain>
        <tissue evidence="3">Leaf</tissue>
    </source>
</reference>
<dbReference type="PROSITE" id="PS51375">
    <property type="entry name" value="PPR"/>
    <property type="match status" value="3"/>
</dbReference>
<dbReference type="InterPro" id="IPR011990">
    <property type="entry name" value="TPR-like_helical_dom_sf"/>
</dbReference>
<comment type="caution">
    <text evidence="3">The sequence shown here is derived from an EMBL/GenBank/DDBJ whole genome shotgun (WGS) entry which is preliminary data.</text>
</comment>
<dbReference type="FunFam" id="1.25.40.10:FF:000344">
    <property type="entry name" value="Pentatricopeptide repeat-containing protein"/>
    <property type="match status" value="1"/>
</dbReference>
<feature type="repeat" description="PPR" evidence="2">
    <location>
        <begin position="227"/>
        <end position="261"/>
    </location>
</feature>
<accession>A0AAV7FFR4</accession>
<evidence type="ECO:0000313" key="4">
    <source>
        <dbReference type="Proteomes" id="UP000825729"/>
    </source>
</evidence>
<dbReference type="InterPro" id="IPR002885">
    <property type="entry name" value="PPR_rpt"/>
</dbReference>
<dbReference type="FunFam" id="1.25.40.10:FF:000351">
    <property type="entry name" value="Pentatricopeptide repeat-containing protein"/>
    <property type="match status" value="1"/>
</dbReference>
<evidence type="ECO:0000256" key="2">
    <source>
        <dbReference type="PROSITE-ProRule" id="PRU00708"/>
    </source>
</evidence>
<evidence type="ECO:0000313" key="3">
    <source>
        <dbReference type="EMBL" id="KAG9459998.1"/>
    </source>
</evidence>
<dbReference type="NCBIfam" id="TIGR00756">
    <property type="entry name" value="PPR"/>
    <property type="match status" value="2"/>
</dbReference>
<dbReference type="PANTHER" id="PTHR47925:SF69">
    <property type="entry name" value="PENTACOTRIPEPTIDE-REPEAT REGION OF PRORP DOMAIN-CONTAINING PROTEIN"/>
    <property type="match status" value="1"/>
</dbReference>
<name>A0AAV7FFR4_ARIFI</name>
<keyword evidence="1" id="KW-0677">Repeat</keyword>
<sequence>MLVRPTFPRSKLCRYPFQTIVISLVIETSRRNPKSHYAKYLHCQHQAEKVSSKHPCSSQLLSVLSSSQTLGESRKVHGRLLVTGLLHLDTCRVLALELVNAYVSLGSLQDAHLVFRQIPTKNVLAWNALLKTFANVGRYKETLECFQLMLREGVLPDNFTYPLALKACSGLSDLERGREIKNLIYSNESHFGRKANIFVECALVDMFCKCGSLNEARESFDRMSQRDLVSWTAMICGTVQHGDWTEALGLFRKMRLEGFSPDSVIVATVLPACGRLGDWKQGTGLHGFSVVSGIQSDLCVSNALIDMYCRCRKTNQASALFDSLEILDVISWSSLIAGHLLNEEYNESLVLFAKMNQSDARPGPVTIATILPGISYLKLFRKGKEIHCYAINCRIHL</sequence>
<organism evidence="3 4">
    <name type="scientific">Aristolochia fimbriata</name>
    <name type="common">White veined hardy Dutchman's pipe vine</name>
    <dbReference type="NCBI Taxonomy" id="158543"/>
    <lineage>
        <taxon>Eukaryota</taxon>
        <taxon>Viridiplantae</taxon>
        <taxon>Streptophyta</taxon>
        <taxon>Embryophyta</taxon>
        <taxon>Tracheophyta</taxon>
        <taxon>Spermatophyta</taxon>
        <taxon>Magnoliopsida</taxon>
        <taxon>Magnoliidae</taxon>
        <taxon>Piperales</taxon>
        <taxon>Aristolochiaceae</taxon>
        <taxon>Aristolochia</taxon>
    </lineage>
</organism>
<keyword evidence="4" id="KW-1185">Reference proteome</keyword>
<evidence type="ECO:0000256" key="1">
    <source>
        <dbReference type="ARBA" id="ARBA00022737"/>
    </source>
</evidence>
<proteinExistence type="predicted"/>
<dbReference type="Pfam" id="PF01535">
    <property type="entry name" value="PPR"/>
    <property type="match status" value="2"/>
</dbReference>
<dbReference type="Proteomes" id="UP000825729">
    <property type="component" value="Unassembled WGS sequence"/>
</dbReference>
<dbReference type="Gene3D" id="1.25.40.10">
    <property type="entry name" value="Tetratricopeptide repeat domain"/>
    <property type="match status" value="3"/>
</dbReference>
<feature type="repeat" description="PPR" evidence="2">
    <location>
        <begin position="122"/>
        <end position="156"/>
    </location>
</feature>
<evidence type="ECO:0008006" key="5">
    <source>
        <dbReference type="Google" id="ProtNLM"/>
    </source>
</evidence>
<feature type="repeat" description="PPR" evidence="2">
    <location>
        <begin position="328"/>
        <end position="362"/>
    </location>
</feature>